<sequence length="403" mass="43417">MADTSPATKRVCFATLLTTDSYVHGALVLAASLRATGSRHEIICLVADGQLSRPALERLAPAFDRIVSVPILDTNDANNLALLGRPDLGSTVTKIGIWALTEYERVAFLDADTLVLDQIDSLLCLDPSAELLPGDVAVGRDYRPNGGMINEGLLAAAPDLGWPDCFNSGVFVAKPSTTTHTRLLALLASKGSFDGGDQGLLNAYFDDWSRADHTRRLPFAYNTTSTSFYTYAPAFAHFADSIKVVHFIGAQKPWKWRRAHDGSLLLGATAATPYDSNASPFAVFIEKWWSVHDAHVSLWSPAKGHFSQEVALSLSEHYGPGSGLGCVAREQPSLNVASLSLSSHQLDDAWKREGNDYASIESRGTSENGWSEFMPAHDFALSPLTSGASSGHSSGIHLNRQSD</sequence>
<keyword evidence="3" id="KW-1185">Reference proteome</keyword>
<protein>
    <submittedName>
        <fullName evidence="2">Glycogenin glucosyltransferase</fullName>
        <ecNumber evidence="2">2.4.1.186</ecNumber>
    </submittedName>
</protein>
<dbReference type="GO" id="GO:0008466">
    <property type="term" value="F:glycogenin glucosyltransferase activity"/>
    <property type="evidence" value="ECO:0007669"/>
    <property type="project" value="UniProtKB-EC"/>
</dbReference>
<dbReference type="Gene3D" id="3.90.550.10">
    <property type="entry name" value="Spore Coat Polysaccharide Biosynthesis Protein SpsA, Chain A"/>
    <property type="match status" value="1"/>
</dbReference>
<dbReference type="EC" id="2.4.1.186" evidence="2"/>
<dbReference type="EMBL" id="JANBUY010000344">
    <property type="protein sequence ID" value="KAJ2859887.1"/>
    <property type="molecule type" value="Genomic_DNA"/>
</dbReference>
<comment type="caution">
    <text evidence="2">The sequence shown here is derived from an EMBL/GenBank/DDBJ whole genome shotgun (WGS) entry which is preliminary data.</text>
</comment>
<name>A0A9W8IFB0_9FUNG</name>
<keyword evidence="2" id="KW-0328">Glycosyltransferase</keyword>
<dbReference type="CDD" id="cd02537">
    <property type="entry name" value="GT8_Glycogenin"/>
    <property type="match status" value="1"/>
</dbReference>
<dbReference type="InterPro" id="IPR029044">
    <property type="entry name" value="Nucleotide-diphossugar_trans"/>
</dbReference>
<evidence type="ECO:0000256" key="1">
    <source>
        <dbReference type="SAM" id="MobiDB-lite"/>
    </source>
</evidence>
<gene>
    <name evidence="2" type="primary">GLG2_1</name>
    <name evidence="2" type="ORF">GGH94_005845</name>
</gene>
<dbReference type="InterPro" id="IPR002495">
    <property type="entry name" value="Glyco_trans_8"/>
</dbReference>
<accession>A0A9W8IFB0</accession>
<evidence type="ECO:0000313" key="2">
    <source>
        <dbReference type="EMBL" id="KAJ2859887.1"/>
    </source>
</evidence>
<feature type="region of interest" description="Disordered" evidence="1">
    <location>
        <begin position="384"/>
        <end position="403"/>
    </location>
</feature>
<evidence type="ECO:0000313" key="3">
    <source>
        <dbReference type="Proteomes" id="UP001140074"/>
    </source>
</evidence>
<dbReference type="Pfam" id="PF01501">
    <property type="entry name" value="Glyco_transf_8"/>
    <property type="match status" value="1"/>
</dbReference>
<dbReference type="InterPro" id="IPR050587">
    <property type="entry name" value="GNT1/Glycosyltrans_8"/>
</dbReference>
<keyword evidence="2" id="KW-0808">Transferase</keyword>
<dbReference type="SUPFAM" id="SSF53448">
    <property type="entry name" value="Nucleotide-diphospho-sugar transferases"/>
    <property type="match status" value="1"/>
</dbReference>
<dbReference type="AlphaFoldDB" id="A0A9W8IFB0"/>
<reference evidence="2" key="1">
    <citation type="submission" date="2022-07" db="EMBL/GenBank/DDBJ databases">
        <title>Phylogenomic reconstructions and comparative analyses of Kickxellomycotina fungi.</title>
        <authorList>
            <person name="Reynolds N.K."/>
            <person name="Stajich J.E."/>
            <person name="Barry K."/>
            <person name="Grigoriev I.V."/>
            <person name="Crous P."/>
            <person name="Smith M.E."/>
        </authorList>
    </citation>
    <scope>NUCLEOTIDE SEQUENCE</scope>
    <source>
        <strain evidence="2">RSA 476</strain>
    </source>
</reference>
<proteinExistence type="predicted"/>
<feature type="compositionally biased region" description="Low complexity" evidence="1">
    <location>
        <begin position="386"/>
        <end position="395"/>
    </location>
</feature>
<dbReference type="Proteomes" id="UP001140074">
    <property type="component" value="Unassembled WGS sequence"/>
</dbReference>
<dbReference type="PANTHER" id="PTHR11183">
    <property type="entry name" value="GLYCOGENIN SUBFAMILY MEMBER"/>
    <property type="match status" value="1"/>
</dbReference>
<organism evidence="2 3">
    <name type="scientific">Coemansia aciculifera</name>
    <dbReference type="NCBI Taxonomy" id="417176"/>
    <lineage>
        <taxon>Eukaryota</taxon>
        <taxon>Fungi</taxon>
        <taxon>Fungi incertae sedis</taxon>
        <taxon>Zoopagomycota</taxon>
        <taxon>Kickxellomycotina</taxon>
        <taxon>Kickxellomycetes</taxon>
        <taxon>Kickxellales</taxon>
        <taxon>Kickxellaceae</taxon>
        <taxon>Coemansia</taxon>
    </lineage>
</organism>